<organism evidence="1 2">
    <name type="scientific">Panagrolaimus sp. ES5</name>
    <dbReference type="NCBI Taxonomy" id="591445"/>
    <lineage>
        <taxon>Eukaryota</taxon>
        <taxon>Metazoa</taxon>
        <taxon>Ecdysozoa</taxon>
        <taxon>Nematoda</taxon>
        <taxon>Chromadorea</taxon>
        <taxon>Rhabditida</taxon>
        <taxon>Tylenchina</taxon>
        <taxon>Panagrolaimomorpha</taxon>
        <taxon>Panagrolaimoidea</taxon>
        <taxon>Panagrolaimidae</taxon>
        <taxon>Panagrolaimus</taxon>
    </lineage>
</organism>
<name>A0AC34G0D7_9BILA</name>
<dbReference type="Proteomes" id="UP000887579">
    <property type="component" value="Unplaced"/>
</dbReference>
<protein>
    <submittedName>
        <fullName evidence="2">Uncharacterized protein</fullName>
    </submittedName>
</protein>
<reference evidence="2" key="1">
    <citation type="submission" date="2022-11" db="UniProtKB">
        <authorList>
            <consortium name="WormBaseParasite"/>
        </authorList>
    </citation>
    <scope>IDENTIFICATION</scope>
</reference>
<evidence type="ECO:0000313" key="2">
    <source>
        <dbReference type="WBParaSite" id="ES5_v2.g23040.t1"/>
    </source>
</evidence>
<dbReference type="WBParaSite" id="ES5_v2.g23040.t1">
    <property type="protein sequence ID" value="ES5_v2.g23040.t1"/>
    <property type="gene ID" value="ES5_v2.g23040"/>
</dbReference>
<evidence type="ECO:0000313" key="1">
    <source>
        <dbReference type="Proteomes" id="UP000887579"/>
    </source>
</evidence>
<accession>A0AC34G0D7</accession>
<proteinExistence type="predicted"/>
<sequence>MVHSYSPNGFIEDGSPEFKCCCGIFHIRTGARILAILHMLFYLTAITLNLYINGIGGVGVLICSLSLLFYASALVIGVILEKRYLLLPFLILQATLTIILSIMAVGYGIIGAASDSLLYAHKNVTMVRDLYEVHHFDPDDEKTQTLFSCGLLIALIVMAAFSAYICLVFKDAYFYFKKKEEMIGPDRGYQRGKIVADTLNQDY</sequence>